<dbReference type="OrthoDB" id="5185214at2"/>
<dbReference type="Gene3D" id="3.20.20.30">
    <property type="entry name" value="Luciferase-like domain"/>
    <property type="match status" value="1"/>
</dbReference>
<evidence type="ECO:0008006" key="3">
    <source>
        <dbReference type="Google" id="ProtNLM"/>
    </source>
</evidence>
<gene>
    <name evidence="1" type="ORF">STSP_51740</name>
</gene>
<evidence type="ECO:0000313" key="2">
    <source>
        <dbReference type="Proteomes" id="UP000077381"/>
    </source>
</evidence>
<organism evidence="1 2">
    <name type="scientific">Streptomyces jeddahensis</name>
    <dbReference type="NCBI Taxonomy" id="1716141"/>
    <lineage>
        <taxon>Bacteria</taxon>
        <taxon>Bacillati</taxon>
        <taxon>Actinomycetota</taxon>
        <taxon>Actinomycetes</taxon>
        <taxon>Kitasatosporales</taxon>
        <taxon>Streptomycetaceae</taxon>
        <taxon>Streptomyces</taxon>
    </lineage>
</organism>
<dbReference type="GO" id="GO:0016705">
    <property type="term" value="F:oxidoreductase activity, acting on paired donors, with incorporation or reduction of molecular oxygen"/>
    <property type="evidence" value="ECO:0007669"/>
    <property type="project" value="InterPro"/>
</dbReference>
<accession>A0A177HKI3</accession>
<comment type="caution">
    <text evidence="1">The sequence shown here is derived from an EMBL/GenBank/DDBJ whole genome shotgun (WGS) entry which is preliminary data.</text>
</comment>
<keyword evidence="2" id="KW-1185">Reference proteome</keyword>
<reference evidence="1 2" key="1">
    <citation type="submission" date="2015-12" db="EMBL/GenBank/DDBJ databases">
        <title>Genome sequence of Streptomyces sp. G25.</title>
        <authorList>
            <person name="Poehlein A."/>
            <person name="Roettig A."/>
            <person name="Hiessl S."/>
            <person name="Hauschild P."/>
            <person name="Schauer J."/>
            <person name="Madkour M.H."/>
            <person name="Al-Ansari A.M."/>
            <person name="Almakishah N.H."/>
            <person name="Steinbuechel A."/>
            <person name="Daniel R."/>
        </authorList>
    </citation>
    <scope>NUCLEOTIDE SEQUENCE [LARGE SCALE GENOMIC DNA]</scope>
    <source>
        <strain evidence="2">G25(2015)</strain>
    </source>
</reference>
<dbReference type="SUPFAM" id="SSF51679">
    <property type="entry name" value="Bacterial luciferase-like"/>
    <property type="match status" value="1"/>
</dbReference>
<dbReference type="PATRIC" id="fig|1716141.3.peg.5440"/>
<sequence length="205" mass="21662">MTRLLLSVGIMLPGSLPADTAINIAAMTGRLGFAAAYLTEVPSQDQLERLVHAAAPAQVLVPPPSGATGVVWVNNPVTVAAARAEMDAEGVERPLRVCVPISIGRTMSEAEARAALEPRFEGDRHPRHVGIFGTFEQAQDQVLALARAGADELLLEVPLERDVADVLAQIRALVVGATPQLVDAPLANGRTAPPQTVFYSPTHSR</sequence>
<proteinExistence type="predicted"/>
<dbReference type="InterPro" id="IPR036661">
    <property type="entry name" value="Luciferase-like_sf"/>
</dbReference>
<evidence type="ECO:0000313" key="1">
    <source>
        <dbReference type="EMBL" id="OAH11501.1"/>
    </source>
</evidence>
<dbReference type="AlphaFoldDB" id="A0A177HKI3"/>
<name>A0A177HKI3_9ACTN</name>
<dbReference type="STRING" id="1716141.STSP_51740"/>
<protein>
    <recommendedName>
        <fullName evidence="3">Luciferase-like domain-containing protein</fullName>
    </recommendedName>
</protein>
<dbReference type="Proteomes" id="UP000077381">
    <property type="component" value="Unassembled WGS sequence"/>
</dbReference>
<dbReference type="EMBL" id="LOHS01000108">
    <property type="protein sequence ID" value="OAH11501.1"/>
    <property type="molecule type" value="Genomic_DNA"/>
</dbReference>
<dbReference type="RefSeq" id="WP_067282543.1">
    <property type="nucleotide sequence ID" value="NZ_LOHS01000108.1"/>
</dbReference>